<evidence type="ECO:0000313" key="15">
    <source>
        <dbReference type="Proteomes" id="UP001206312"/>
    </source>
</evidence>
<dbReference type="Pfam" id="PF00578">
    <property type="entry name" value="AhpC-TSA"/>
    <property type="match status" value="1"/>
</dbReference>
<dbReference type="InterPro" id="IPR013766">
    <property type="entry name" value="Thioredoxin_domain"/>
</dbReference>
<reference evidence="14 15" key="1">
    <citation type="submission" date="2022-06" db="EMBL/GenBank/DDBJ databases">
        <authorList>
            <person name="Xuan X."/>
        </authorList>
    </citation>
    <scope>NUCLEOTIDE SEQUENCE [LARGE SCALE GENOMIC DNA]</scope>
    <source>
        <strain evidence="14 15">2V75</strain>
    </source>
</reference>
<dbReference type="InterPro" id="IPR024706">
    <property type="entry name" value="Peroxiredoxin_AhpC-typ"/>
</dbReference>
<evidence type="ECO:0000256" key="8">
    <source>
        <dbReference type="ARBA" id="ARBA00023284"/>
    </source>
</evidence>
<evidence type="ECO:0000313" key="14">
    <source>
        <dbReference type="EMBL" id="MCO5725512.1"/>
    </source>
</evidence>
<dbReference type="PANTHER" id="PTHR42801">
    <property type="entry name" value="THIOREDOXIN-DEPENDENT PEROXIDE REDUCTASE"/>
    <property type="match status" value="1"/>
</dbReference>
<evidence type="ECO:0000256" key="6">
    <source>
        <dbReference type="ARBA" id="ARBA00023002"/>
    </source>
</evidence>
<sequence length="150" mass="16882">MGLPVGSPMPEFSLKDQEGNWFHSNDHVGKAPLVIFFYPKDFTPGCTAEACAFRDHYEDFTEAGALVVGISSDSQDSHRSFSKRHRLPFILLSDPDRKARKQFRVENRFLNLLPGRETFVVDRNGVVVMAFEGMRASGHVQNALKAIKNL</sequence>
<dbReference type="CDD" id="cd03017">
    <property type="entry name" value="PRX_BCP"/>
    <property type="match status" value="1"/>
</dbReference>
<keyword evidence="8" id="KW-0676">Redox-active center</keyword>
<feature type="domain" description="Thioredoxin" evidence="13">
    <location>
        <begin position="3"/>
        <end position="150"/>
    </location>
</feature>
<dbReference type="PROSITE" id="PS51352">
    <property type="entry name" value="THIOREDOXIN_2"/>
    <property type="match status" value="1"/>
</dbReference>
<evidence type="ECO:0000256" key="9">
    <source>
        <dbReference type="ARBA" id="ARBA00032824"/>
    </source>
</evidence>
<keyword evidence="4" id="KW-0575">Peroxidase</keyword>
<keyword evidence="7" id="KW-1015">Disulfide bond</keyword>
<proteinExistence type="inferred from homology"/>
<dbReference type="EC" id="1.11.1.24" evidence="3"/>
<evidence type="ECO:0000256" key="4">
    <source>
        <dbReference type="ARBA" id="ARBA00022559"/>
    </source>
</evidence>
<evidence type="ECO:0000256" key="1">
    <source>
        <dbReference type="ARBA" id="ARBA00003330"/>
    </source>
</evidence>
<evidence type="ECO:0000256" key="11">
    <source>
        <dbReference type="ARBA" id="ARBA00042639"/>
    </source>
</evidence>
<gene>
    <name evidence="14" type="ORF">NG653_11635</name>
</gene>
<comment type="subunit">
    <text evidence="2">Monomer.</text>
</comment>
<dbReference type="InterPro" id="IPR000866">
    <property type="entry name" value="AhpC/TSA"/>
</dbReference>
<keyword evidence="6" id="KW-0560">Oxidoreductase</keyword>
<accession>A0ABT1B0T0</accession>
<evidence type="ECO:0000259" key="13">
    <source>
        <dbReference type="PROSITE" id="PS51352"/>
    </source>
</evidence>
<dbReference type="EMBL" id="JAMXIB010000009">
    <property type="protein sequence ID" value="MCO5725512.1"/>
    <property type="molecule type" value="Genomic_DNA"/>
</dbReference>
<protein>
    <recommendedName>
        <fullName evidence="3">thioredoxin-dependent peroxiredoxin</fullName>
        <ecNumber evidence="3">1.11.1.24</ecNumber>
    </recommendedName>
    <alternativeName>
        <fullName evidence="9">Thioredoxin peroxidase</fullName>
    </alternativeName>
    <alternativeName>
        <fullName evidence="11">Thioredoxin-dependent peroxiredoxin Bcp</fullName>
    </alternativeName>
</protein>
<keyword evidence="15" id="KW-1185">Reference proteome</keyword>
<evidence type="ECO:0000256" key="12">
    <source>
        <dbReference type="ARBA" id="ARBA00049091"/>
    </source>
</evidence>
<evidence type="ECO:0000256" key="7">
    <source>
        <dbReference type="ARBA" id="ARBA00023157"/>
    </source>
</evidence>
<evidence type="ECO:0000256" key="5">
    <source>
        <dbReference type="ARBA" id="ARBA00022862"/>
    </source>
</evidence>
<organism evidence="14 15">
    <name type="scientific">Robiginitalea marina</name>
    <dbReference type="NCBI Taxonomy" id="2954105"/>
    <lineage>
        <taxon>Bacteria</taxon>
        <taxon>Pseudomonadati</taxon>
        <taxon>Bacteroidota</taxon>
        <taxon>Flavobacteriia</taxon>
        <taxon>Flavobacteriales</taxon>
        <taxon>Flavobacteriaceae</taxon>
        <taxon>Robiginitalea</taxon>
    </lineage>
</organism>
<dbReference type="InterPro" id="IPR036249">
    <property type="entry name" value="Thioredoxin-like_sf"/>
</dbReference>
<dbReference type="Proteomes" id="UP001206312">
    <property type="component" value="Unassembled WGS sequence"/>
</dbReference>
<dbReference type="PIRSF" id="PIRSF000239">
    <property type="entry name" value="AHPC"/>
    <property type="match status" value="1"/>
</dbReference>
<comment type="function">
    <text evidence="1">Thiol-specific peroxidase that catalyzes the reduction of hydrogen peroxide and organic hydroperoxides to water and alcohols, respectively. Plays a role in cell protection against oxidative stress by detoxifying peroxides and as sensor of hydrogen peroxide-mediated signaling events.</text>
</comment>
<dbReference type="InterPro" id="IPR050924">
    <property type="entry name" value="Peroxiredoxin_BCP/PrxQ"/>
</dbReference>
<dbReference type="SUPFAM" id="SSF52833">
    <property type="entry name" value="Thioredoxin-like"/>
    <property type="match status" value="1"/>
</dbReference>
<name>A0ABT1B0T0_9FLAO</name>
<evidence type="ECO:0000256" key="3">
    <source>
        <dbReference type="ARBA" id="ARBA00013017"/>
    </source>
</evidence>
<dbReference type="Gene3D" id="3.40.30.10">
    <property type="entry name" value="Glutaredoxin"/>
    <property type="match status" value="1"/>
</dbReference>
<dbReference type="PANTHER" id="PTHR42801:SF4">
    <property type="entry name" value="AHPC_TSA FAMILY PROTEIN"/>
    <property type="match status" value="1"/>
</dbReference>
<keyword evidence="5" id="KW-0049">Antioxidant</keyword>
<evidence type="ECO:0000256" key="2">
    <source>
        <dbReference type="ARBA" id="ARBA00011245"/>
    </source>
</evidence>
<comment type="similarity">
    <text evidence="10">Belongs to the peroxiredoxin family. BCP/PrxQ subfamily.</text>
</comment>
<comment type="catalytic activity">
    <reaction evidence="12">
        <text>a hydroperoxide + [thioredoxin]-dithiol = an alcohol + [thioredoxin]-disulfide + H2O</text>
        <dbReference type="Rhea" id="RHEA:62620"/>
        <dbReference type="Rhea" id="RHEA-COMP:10698"/>
        <dbReference type="Rhea" id="RHEA-COMP:10700"/>
        <dbReference type="ChEBI" id="CHEBI:15377"/>
        <dbReference type="ChEBI" id="CHEBI:29950"/>
        <dbReference type="ChEBI" id="CHEBI:30879"/>
        <dbReference type="ChEBI" id="CHEBI:35924"/>
        <dbReference type="ChEBI" id="CHEBI:50058"/>
        <dbReference type="EC" id="1.11.1.24"/>
    </reaction>
</comment>
<comment type="caution">
    <text evidence="14">The sequence shown here is derived from an EMBL/GenBank/DDBJ whole genome shotgun (WGS) entry which is preliminary data.</text>
</comment>
<evidence type="ECO:0000256" key="10">
    <source>
        <dbReference type="ARBA" id="ARBA00038489"/>
    </source>
</evidence>
<dbReference type="RefSeq" id="WP_252741883.1">
    <property type="nucleotide sequence ID" value="NZ_JAMXIB010000009.1"/>
</dbReference>